<protein>
    <submittedName>
        <fullName evidence="2">Uncharacterized protein</fullName>
    </submittedName>
</protein>
<feature type="region of interest" description="Disordered" evidence="1">
    <location>
        <begin position="1"/>
        <end position="31"/>
    </location>
</feature>
<accession>A0A0D1Z8N3</accession>
<gene>
    <name evidence="2" type="ORF">PV11_05171</name>
</gene>
<dbReference type="HOGENOM" id="CLU_060992_0_0_1"/>
<dbReference type="AlphaFoldDB" id="A0A0D1Z8N3"/>
<evidence type="ECO:0000313" key="3">
    <source>
        <dbReference type="Proteomes" id="UP000053599"/>
    </source>
</evidence>
<dbReference type="EMBL" id="KN846952">
    <property type="protein sequence ID" value="KIV83118.1"/>
    <property type="molecule type" value="Genomic_DNA"/>
</dbReference>
<organism evidence="2 3">
    <name type="scientific">Exophiala sideris</name>
    <dbReference type="NCBI Taxonomy" id="1016849"/>
    <lineage>
        <taxon>Eukaryota</taxon>
        <taxon>Fungi</taxon>
        <taxon>Dikarya</taxon>
        <taxon>Ascomycota</taxon>
        <taxon>Pezizomycotina</taxon>
        <taxon>Eurotiomycetes</taxon>
        <taxon>Chaetothyriomycetidae</taxon>
        <taxon>Chaetothyriales</taxon>
        <taxon>Herpotrichiellaceae</taxon>
        <taxon>Exophiala</taxon>
    </lineage>
</organism>
<evidence type="ECO:0000256" key="1">
    <source>
        <dbReference type="SAM" id="MobiDB-lite"/>
    </source>
</evidence>
<name>A0A0D1Z8N3_9EURO</name>
<proteinExistence type="predicted"/>
<feature type="compositionally biased region" description="Polar residues" evidence="1">
    <location>
        <begin position="11"/>
        <end position="25"/>
    </location>
</feature>
<dbReference type="OrthoDB" id="4160485at2759"/>
<evidence type="ECO:0000313" key="2">
    <source>
        <dbReference type="EMBL" id="KIV83118.1"/>
    </source>
</evidence>
<sequence>MHRTPHAMAQLQKNNADKANTSSNIMGEEEKHRGVINGEGKVVAPCSEDYLVSLMLEILRARAYPLVKLVRPHDMQAQVRRLQFISTEVRRLFHSPGLFPSLSIRARFAAILASDANLQFVQAVKELLLRDVVGALNQFSRNSLTRPTYLKDSKGWENFYLNMAPGAPTQQAILKTTPQSSVQSVPIVGMRVIADFSKEERLLRRWVKETTVPVDVKPAATTRVLNLDKPDEQDPNPKHMLRQECEDVSIRPNPISEDHKLRLLIPSHGPEPLADYTPFLGRLEAPPLPHNILPATLNAPEVLPMLSVRSWHVPTKRIDLRFHN</sequence>
<reference evidence="2 3" key="1">
    <citation type="submission" date="2015-01" db="EMBL/GenBank/DDBJ databases">
        <title>The Genome Sequence of Exophiala sideris CBS121828.</title>
        <authorList>
            <consortium name="The Broad Institute Genomics Platform"/>
            <person name="Cuomo C."/>
            <person name="de Hoog S."/>
            <person name="Gorbushina A."/>
            <person name="Stielow B."/>
            <person name="Teixiera M."/>
            <person name="Abouelleil A."/>
            <person name="Chapman S.B."/>
            <person name="Priest M."/>
            <person name="Young S.K."/>
            <person name="Wortman J."/>
            <person name="Nusbaum C."/>
            <person name="Birren B."/>
        </authorList>
    </citation>
    <scope>NUCLEOTIDE SEQUENCE [LARGE SCALE GENOMIC DNA]</scope>
    <source>
        <strain evidence="2 3">CBS 121828</strain>
    </source>
</reference>
<dbReference type="Proteomes" id="UP000053599">
    <property type="component" value="Unassembled WGS sequence"/>
</dbReference>